<comment type="caution">
    <text evidence="2">The sequence shown here is derived from an EMBL/GenBank/DDBJ whole genome shotgun (WGS) entry which is preliminary data.</text>
</comment>
<gene>
    <name evidence="2" type="ORF">ANN_15503</name>
</gene>
<evidence type="ECO:0000313" key="3">
    <source>
        <dbReference type="Proteomes" id="UP001148838"/>
    </source>
</evidence>
<protein>
    <submittedName>
        <fullName evidence="2">Uncharacterized protein</fullName>
    </submittedName>
</protein>
<dbReference type="EMBL" id="JAJSOF020000027">
    <property type="protein sequence ID" value="KAJ4433244.1"/>
    <property type="molecule type" value="Genomic_DNA"/>
</dbReference>
<proteinExistence type="predicted"/>
<reference evidence="2 3" key="1">
    <citation type="journal article" date="2022" name="Allergy">
        <title>Genome assembly and annotation of Periplaneta americana reveal a comprehensive cockroach allergen profile.</title>
        <authorList>
            <person name="Wang L."/>
            <person name="Xiong Q."/>
            <person name="Saelim N."/>
            <person name="Wang L."/>
            <person name="Nong W."/>
            <person name="Wan A.T."/>
            <person name="Shi M."/>
            <person name="Liu X."/>
            <person name="Cao Q."/>
            <person name="Hui J.H.L."/>
            <person name="Sookrung N."/>
            <person name="Leung T.F."/>
            <person name="Tungtrongchitr A."/>
            <person name="Tsui S.K.W."/>
        </authorList>
    </citation>
    <scope>NUCLEOTIDE SEQUENCE [LARGE SCALE GENOMIC DNA]</scope>
    <source>
        <strain evidence="2">PWHHKU_190912</strain>
    </source>
</reference>
<keyword evidence="3" id="KW-1185">Reference proteome</keyword>
<keyword evidence="1" id="KW-0812">Transmembrane</keyword>
<feature type="transmembrane region" description="Helical" evidence="1">
    <location>
        <begin position="17"/>
        <end position="41"/>
    </location>
</feature>
<keyword evidence="1" id="KW-1133">Transmembrane helix</keyword>
<sequence length="96" mass="10647">MAGLCEGGNETLGSLKAIFATVVVGLVVAMVKTFEFVIRVMIIARRLIEIRKFLASMLTRFQIIALLSIGKSLEYSMIVDNEGTRRQTIPTMPGIW</sequence>
<accession>A0ABQ8SGJ2</accession>
<evidence type="ECO:0000256" key="1">
    <source>
        <dbReference type="SAM" id="Phobius"/>
    </source>
</evidence>
<keyword evidence="1" id="KW-0472">Membrane</keyword>
<name>A0ABQ8SGJ2_PERAM</name>
<evidence type="ECO:0000313" key="2">
    <source>
        <dbReference type="EMBL" id="KAJ4433244.1"/>
    </source>
</evidence>
<dbReference type="Proteomes" id="UP001148838">
    <property type="component" value="Unassembled WGS sequence"/>
</dbReference>
<organism evidence="2 3">
    <name type="scientific">Periplaneta americana</name>
    <name type="common">American cockroach</name>
    <name type="synonym">Blatta americana</name>
    <dbReference type="NCBI Taxonomy" id="6978"/>
    <lineage>
        <taxon>Eukaryota</taxon>
        <taxon>Metazoa</taxon>
        <taxon>Ecdysozoa</taxon>
        <taxon>Arthropoda</taxon>
        <taxon>Hexapoda</taxon>
        <taxon>Insecta</taxon>
        <taxon>Pterygota</taxon>
        <taxon>Neoptera</taxon>
        <taxon>Polyneoptera</taxon>
        <taxon>Dictyoptera</taxon>
        <taxon>Blattodea</taxon>
        <taxon>Blattoidea</taxon>
        <taxon>Blattidae</taxon>
        <taxon>Blattinae</taxon>
        <taxon>Periplaneta</taxon>
    </lineage>
</organism>